<organism evidence="1 2">
    <name type="scientific">Acidianus sulfidivorans JP7</name>
    <dbReference type="NCBI Taxonomy" id="619593"/>
    <lineage>
        <taxon>Archaea</taxon>
        <taxon>Thermoproteota</taxon>
        <taxon>Thermoprotei</taxon>
        <taxon>Sulfolobales</taxon>
        <taxon>Sulfolobaceae</taxon>
        <taxon>Acidianus</taxon>
    </lineage>
</organism>
<keyword evidence="2" id="KW-1185">Reference proteome</keyword>
<dbReference type="GeneID" id="36837127"/>
<evidence type="ECO:0000313" key="2">
    <source>
        <dbReference type="Proteomes" id="UP000248410"/>
    </source>
</evidence>
<protein>
    <recommendedName>
        <fullName evidence="3">DUF3211 domain-containing protein</fullName>
    </recommendedName>
</protein>
<name>A0A2U9ILD1_9CREN</name>
<sequence length="156" mass="18281">MEIYEIFTEKMDKEVINMISNPYTFAGITGHICITKVFDKADNSFKLFSEAKMPDLTMFQAIFVFDHESEDSTRGILKYNTSIREVSYTIDTFDKSIFGNIDIMIGQRELRFVNNLEIKKGFFKKKDREDLLKHILNDHIKPFLTSYGVKIIETRL</sequence>
<dbReference type="EMBL" id="CP029288">
    <property type="protein sequence ID" value="AWR96821.1"/>
    <property type="molecule type" value="Genomic_DNA"/>
</dbReference>
<dbReference type="Proteomes" id="UP000248410">
    <property type="component" value="Chromosome"/>
</dbReference>
<accession>A0A2U9ILD1</accession>
<dbReference type="RefSeq" id="WP_110379711.1">
    <property type="nucleotide sequence ID" value="NZ_CP029288.2"/>
</dbReference>
<gene>
    <name evidence="1" type="ORF">DFR86_04120</name>
</gene>
<dbReference type="OrthoDB" id="38459at2157"/>
<reference evidence="1 2" key="1">
    <citation type="submission" date="2018-05" db="EMBL/GenBank/DDBJ databases">
        <title>Complete Genome Sequences of Extremely Thermoacidophilic, Metal-Mobilizing Type-Strain Members of the Archaeal Family Sulfolobaceae: Acidianus brierleyi DSM-1651T, Acidianus sulfidivorans DSM-18786T, Metallosphaera hakonensis DSM-7519T, and Metallosphaera prunae DSM-10039T.</title>
        <authorList>
            <person name="Counts J.A."/>
            <person name="Kelly R.M."/>
        </authorList>
    </citation>
    <scope>NUCLEOTIDE SEQUENCE [LARGE SCALE GENOMIC DNA]</scope>
    <source>
        <strain evidence="1 2">JP7</strain>
    </source>
</reference>
<proteinExistence type="predicted"/>
<evidence type="ECO:0000313" key="1">
    <source>
        <dbReference type="EMBL" id="AWR96821.1"/>
    </source>
</evidence>
<dbReference type="KEGG" id="asul:DFR86_04120"/>
<dbReference type="AlphaFoldDB" id="A0A2U9ILD1"/>
<evidence type="ECO:0008006" key="3">
    <source>
        <dbReference type="Google" id="ProtNLM"/>
    </source>
</evidence>